<evidence type="ECO:0000256" key="3">
    <source>
        <dbReference type="SAM" id="Phobius"/>
    </source>
</evidence>
<dbReference type="Proteomes" id="UP000257200">
    <property type="component" value="Unplaced"/>
</dbReference>
<feature type="coiled-coil region" evidence="2">
    <location>
        <begin position="98"/>
        <end position="149"/>
    </location>
</feature>
<dbReference type="InterPro" id="IPR016187">
    <property type="entry name" value="CTDL_fold"/>
</dbReference>
<dbReference type="Pfam" id="PF00059">
    <property type="entry name" value="Lectin_C"/>
    <property type="match status" value="1"/>
</dbReference>
<dbReference type="AlphaFoldDB" id="A0A3Q1ECG9"/>
<proteinExistence type="predicted"/>
<feature type="transmembrane region" description="Helical" evidence="3">
    <location>
        <begin position="35"/>
        <end position="56"/>
    </location>
</feature>
<keyword evidence="3" id="KW-1133">Transmembrane helix</keyword>
<accession>A0A3Q1ECG9</accession>
<dbReference type="Gene3D" id="3.10.100.10">
    <property type="entry name" value="Mannose-Binding Protein A, subunit A"/>
    <property type="match status" value="1"/>
</dbReference>
<protein>
    <recommendedName>
        <fullName evidence="4">C-type lectin domain-containing protein</fullName>
    </recommendedName>
</protein>
<evidence type="ECO:0000313" key="5">
    <source>
        <dbReference type="Ensembl" id="ENSAPOP00000001826.1"/>
    </source>
</evidence>
<dbReference type="CDD" id="cd03590">
    <property type="entry name" value="CLECT_DC-SIGN_like"/>
    <property type="match status" value="1"/>
</dbReference>
<evidence type="ECO:0000256" key="1">
    <source>
        <dbReference type="ARBA" id="ARBA00022734"/>
    </source>
</evidence>
<keyword evidence="2" id="KW-0175">Coiled coil</keyword>
<dbReference type="GO" id="GO:0030246">
    <property type="term" value="F:carbohydrate binding"/>
    <property type="evidence" value="ECO:0007669"/>
    <property type="project" value="UniProtKB-KW"/>
</dbReference>
<dbReference type="Ensembl" id="ENSAPOT00000014495.1">
    <property type="protein sequence ID" value="ENSAPOP00000001826.1"/>
    <property type="gene ID" value="ENSAPOG00000003161.1"/>
</dbReference>
<keyword evidence="1" id="KW-0430">Lectin</keyword>
<dbReference type="GeneID" id="110950577"/>
<organism evidence="5 6">
    <name type="scientific">Acanthochromis polyacanthus</name>
    <name type="common">spiny chromis</name>
    <dbReference type="NCBI Taxonomy" id="80966"/>
    <lineage>
        <taxon>Eukaryota</taxon>
        <taxon>Metazoa</taxon>
        <taxon>Chordata</taxon>
        <taxon>Craniata</taxon>
        <taxon>Vertebrata</taxon>
        <taxon>Euteleostomi</taxon>
        <taxon>Actinopterygii</taxon>
        <taxon>Neopterygii</taxon>
        <taxon>Teleostei</taxon>
        <taxon>Neoteleostei</taxon>
        <taxon>Acanthomorphata</taxon>
        <taxon>Ovalentaria</taxon>
        <taxon>Pomacentridae</taxon>
        <taxon>Acanthochromis</taxon>
    </lineage>
</organism>
<evidence type="ECO:0000313" key="6">
    <source>
        <dbReference type="Proteomes" id="UP000257200"/>
    </source>
</evidence>
<evidence type="ECO:0000256" key="2">
    <source>
        <dbReference type="SAM" id="Coils"/>
    </source>
</evidence>
<dbReference type="InterPro" id="IPR001304">
    <property type="entry name" value="C-type_lectin-like"/>
</dbReference>
<dbReference type="InterPro" id="IPR033989">
    <property type="entry name" value="CD209-like_CTLD"/>
</dbReference>
<keyword evidence="6" id="KW-1185">Reference proteome</keyword>
<dbReference type="RefSeq" id="XP_022048936.2">
    <property type="nucleotide sequence ID" value="XM_022193244.2"/>
</dbReference>
<feature type="domain" description="C-type lectin" evidence="4">
    <location>
        <begin position="160"/>
        <end position="276"/>
    </location>
</feature>
<evidence type="ECO:0000259" key="4">
    <source>
        <dbReference type="PROSITE" id="PS50041"/>
    </source>
</evidence>
<dbReference type="STRING" id="80966.ENSAPOP00000001826"/>
<dbReference type="PROSITE" id="PS50041">
    <property type="entry name" value="C_TYPE_LECTIN_2"/>
    <property type="match status" value="1"/>
</dbReference>
<dbReference type="SMART" id="SM00034">
    <property type="entry name" value="CLECT"/>
    <property type="match status" value="1"/>
</dbReference>
<dbReference type="GeneTree" id="ENSGT01030000234575"/>
<dbReference type="InParanoid" id="A0A3Q1ECG9"/>
<sequence>MESSLKGTNGNEATSFREMFGQVSTGGYNFSNYRMVILCLGLLNAVLLITAVAIGINCARVKEDSLHISHPTAAQLISELADLRSNHSDMIEAEVEAKATLQRAIKSHEQLKVKIEQLKTNNDVFQRQMEALRAEKTNLQVNMSALEGSCGRCLPGWIFLNSSCYFFSYTESSTVKKNWPDSRADCIRRGSDLIVIDDQEEQKFVSSSIDNMRTARNVWENGFWIGLTDRDEEGKWMWINNVTEVEQRYWMPGEPNNLHQGEDCAVAVYSNNNPWETRYDARCNVAKLHWICETQSR</sequence>
<reference evidence="5" key="1">
    <citation type="submission" date="2025-08" db="UniProtKB">
        <authorList>
            <consortium name="Ensembl"/>
        </authorList>
    </citation>
    <scope>IDENTIFICATION</scope>
</reference>
<keyword evidence="3" id="KW-0472">Membrane</keyword>
<reference evidence="5" key="2">
    <citation type="submission" date="2025-09" db="UniProtKB">
        <authorList>
            <consortium name="Ensembl"/>
        </authorList>
    </citation>
    <scope>IDENTIFICATION</scope>
</reference>
<dbReference type="RefSeq" id="XP_022048939.2">
    <property type="nucleotide sequence ID" value="XM_022193247.2"/>
</dbReference>
<name>A0A3Q1ECG9_9TELE</name>
<dbReference type="RefSeq" id="XP_022048940.2">
    <property type="nucleotide sequence ID" value="XM_022193248.2"/>
</dbReference>
<dbReference type="InterPro" id="IPR050111">
    <property type="entry name" value="C-type_lectin/snaclec_domain"/>
</dbReference>
<keyword evidence="3" id="KW-0812">Transmembrane</keyword>
<dbReference type="InterPro" id="IPR016186">
    <property type="entry name" value="C-type_lectin-like/link_sf"/>
</dbReference>
<dbReference type="SUPFAM" id="SSF56436">
    <property type="entry name" value="C-type lectin-like"/>
    <property type="match status" value="1"/>
</dbReference>
<dbReference type="PANTHER" id="PTHR22803">
    <property type="entry name" value="MANNOSE, PHOSPHOLIPASE, LECTIN RECEPTOR RELATED"/>
    <property type="match status" value="1"/>
</dbReference>